<dbReference type="AlphaFoldDB" id="Q9HIE1"/>
<protein>
    <recommendedName>
        <fullName evidence="2">PD-(D/E)XK endonuclease-like domain-containing protein</fullName>
    </recommendedName>
</protein>
<evidence type="ECO:0000313" key="3">
    <source>
        <dbReference type="EMBL" id="CAC12519.1"/>
    </source>
</evidence>
<dbReference type="Proteomes" id="UP000001024">
    <property type="component" value="Chromosome"/>
</dbReference>
<gene>
    <name evidence="3" type="ordered locus">Ta1399</name>
</gene>
<dbReference type="HOGENOM" id="CLU_488025_0_0_2"/>
<dbReference type="PaxDb" id="273075-Ta1399"/>
<feature type="domain" description="PD-(D/E)XK endonuclease-like" evidence="2">
    <location>
        <begin position="35"/>
        <end position="203"/>
    </location>
</feature>
<sequence length="623" mass="71561">MPGGSYGCVKMAEDTLNRTGHIPTVTNIARGAGYCAYYARLSEAIGIRRFFDYSIDHYSGKGKTIHKILGLSALKLLPGSPNEETIRNTVKEVVSENQELFENDKSFKESREGVQDLAVFLLNSLISNLDRICRLLGVDKEEIYPIVEQQLIDYDLHMRGIPDLILESMEKKKAIVVEWKTYGQNEMKYEEAQAIAYSLLEASRLGLNDRKAAVLGDRISRNIDVIPVVIKANIKASLGPHPFLADDFSEESYRDFSYLVDDVILEAEHLTLLVSDTRSFGGGNNKLCYTDMSWGGKHYKVNMLRLTPDQLFKGSPSKQEKWPCRTKNGNSFCNLMEPCKFYFGRPLYEQDDVERDMWLLRFKVFENKERSLSVYRAIYDIFKLYRNSSYEEDAMTHFRKGRGFLYSPGDFPTKINDAPLIQIKNYEKSRVELLDKLEIPDSRSLQLRGIRKLRNFEKDNKISFVVPSGRTVLLTIMDSWNPLLSISMFGIIFEVDSSEDQIEYDIRIPSTILDFQMIIFMSYLNVKKPTNILMFEVGVDLTQMELNSINELQRTLKKRENEGELKLNKDELEKESKTEEQLIESEGKEIEKEGIEYAESEGLLETLASLVKRSAKKDEGKPI</sequence>
<dbReference type="STRING" id="273075.gene:9572625"/>
<reference evidence="3 4" key="1">
    <citation type="journal article" date="2000" name="Nature">
        <title>The genome sequence of the thermoacidophilic scavenger Thermoplasma acidophilum.</title>
        <authorList>
            <person name="Ruepp A."/>
            <person name="Graml W."/>
            <person name="Santos-Martinez M.L."/>
            <person name="Koretke K.K."/>
            <person name="Volker C."/>
            <person name="Mewes H.W."/>
            <person name="Frishman D."/>
            <person name="Stocker S."/>
            <person name="Lupas A.N."/>
            <person name="Baumeister W."/>
        </authorList>
    </citation>
    <scope>NUCLEOTIDE SEQUENCE [LARGE SCALE GENOMIC DNA]</scope>
    <source>
        <strain evidence="4">ATCC 25905 / DSM 1728 / JCM 9062 / NBRC 15155 / AMRC-C165</strain>
    </source>
</reference>
<dbReference type="Pfam" id="PF12705">
    <property type="entry name" value="PDDEXK_1"/>
    <property type="match status" value="1"/>
</dbReference>
<evidence type="ECO:0000256" key="1">
    <source>
        <dbReference type="SAM" id="MobiDB-lite"/>
    </source>
</evidence>
<feature type="region of interest" description="Disordered" evidence="1">
    <location>
        <begin position="567"/>
        <end position="588"/>
    </location>
</feature>
<dbReference type="EnsemblBacteria" id="CAC12519">
    <property type="protein sequence ID" value="CAC12519"/>
    <property type="gene ID" value="CAC12519"/>
</dbReference>
<dbReference type="EMBL" id="AL445067">
    <property type="protein sequence ID" value="CAC12519.1"/>
    <property type="molecule type" value="Genomic_DNA"/>
</dbReference>
<name>Q9HIE1_THEAC</name>
<evidence type="ECO:0000313" key="4">
    <source>
        <dbReference type="Proteomes" id="UP000001024"/>
    </source>
</evidence>
<evidence type="ECO:0000259" key="2">
    <source>
        <dbReference type="Pfam" id="PF12705"/>
    </source>
</evidence>
<dbReference type="KEGG" id="tac:Ta1399"/>
<organism evidence="3 4">
    <name type="scientific">Thermoplasma acidophilum (strain ATCC 25905 / DSM 1728 / JCM 9062 / NBRC 15155 / AMRC-C165)</name>
    <dbReference type="NCBI Taxonomy" id="273075"/>
    <lineage>
        <taxon>Archaea</taxon>
        <taxon>Methanobacteriati</taxon>
        <taxon>Thermoplasmatota</taxon>
        <taxon>Thermoplasmata</taxon>
        <taxon>Thermoplasmatales</taxon>
        <taxon>Thermoplasmataceae</taxon>
        <taxon>Thermoplasma</taxon>
    </lineage>
</organism>
<dbReference type="InterPro" id="IPR038726">
    <property type="entry name" value="PDDEXK_AddAB-type"/>
</dbReference>
<accession>Q9HIE1</accession>
<dbReference type="eggNOG" id="arCOG07413">
    <property type="taxonomic scope" value="Archaea"/>
</dbReference>
<proteinExistence type="predicted"/>
<keyword evidence="4" id="KW-1185">Reference proteome</keyword>
<dbReference type="InParanoid" id="Q9HIE1"/>